<evidence type="ECO:0000256" key="6">
    <source>
        <dbReference type="ARBA" id="ARBA00022556"/>
    </source>
</evidence>
<dbReference type="InterPro" id="IPR020568">
    <property type="entry name" value="Ribosomal_Su5_D2-typ_SF"/>
</dbReference>
<dbReference type="UniPathway" id="UPA00359">
    <property type="reaction ID" value="UER00478"/>
</dbReference>
<dbReference type="EC" id="3.5.1.108" evidence="4"/>
<keyword evidence="9" id="KW-0862">Zinc</keyword>
<dbReference type="Gene3D" id="3.30.1700.10">
    <property type="entry name" value="lpxc deacetylase, domain 2"/>
    <property type="match status" value="1"/>
</dbReference>
<organism evidence="14">
    <name type="scientific">Anthurium amnicola</name>
    <dbReference type="NCBI Taxonomy" id="1678845"/>
    <lineage>
        <taxon>Eukaryota</taxon>
        <taxon>Viridiplantae</taxon>
        <taxon>Streptophyta</taxon>
        <taxon>Embryophyta</taxon>
        <taxon>Tracheophyta</taxon>
        <taxon>Spermatophyta</taxon>
        <taxon>Magnoliopsida</taxon>
        <taxon>Liliopsida</taxon>
        <taxon>Araceae</taxon>
        <taxon>Pothoideae</taxon>
        <taxon>Potheae</taxon>
        <taxon>Anthurium</taxon>
    </lineage>
</organism>
<evidence type="ECO:0000256" key="10">
    <source>
        <dbReference type="ARBA" id="ARBA00023098"/>
    </source>
</evidence>
<keyword evidence="8" id="KW-0378">Hydrolase</keyword>
<proteinExistence type="inferred from homology"/>
<comment type="pathway">
    <text evidence="2">Glycolipid biosynthesis; lipid IV(A) biosynthesis; lipid IV(A) from (3R)-3-hydroxytetradecanoyl-[acyl-carrier-protein] and UDP-N-acetyl-alpha-D-glucosamine: step 2/6.</text>
</comment>
<evidence type="ECO:0000256" key="1">
    <source>
        <dbReference type="ARBA" id="ARBA00001947"/>
    </source>
</evidence>
<dbReference type="GO" id="GO:2001289">
    <property type="term" value="P:lipid X metabolic process"/>
    <property type="evidence" value="ECO:0007669"/>
    <property type="project" value="UniProtKB-ARBA"/>
</dbReference>
<comment type="function">
    <text evidence="12">Involved in the biosynthesis of lipid A, a phosphorylated glycolipid that in bacteria anchors the lipopolysaccharide to the outer membrane of the cell. Lipid A-like molecules in plants may serve as structural components of the outer membranes of mitochondria and/or chloroplasts, or may be involved in signal transduction or plant defense responses.</text>
</comment>
<evidence type="ECO:0000256" key="5">
    <source>
        <dbReference type="ARBA" id="ARBA00022516"/>
    </source>
</evidence>
<keyword evidence="10" id="KW-0443">Lipid metabolism</keyword>
<dbReference type="GO" id="GO:0046872">
    <property type="term" value="F:metal ion binding"/>
    <property type="evidence" value="ECO:0007669"/>
    <property type="project" value="UniProtKB-KW"/>
</dbReference>
<evidence type="ECO:0000256" key="11">
    <source>
        <dbReference type="ARBA" id="ARBA00024535"/>
    </source>
</evidence>
<evidence type="ECO:0000256" key="4">
    <source>
        <dbReference type="ARBA" id="ARBA00012745"/>
    </source>
</evidence>
<dbReference type="HAMAP" id="MF_00388">
    <property type="entry name" value="LpxC"/>
    <property type="match status" value="1"/>
</dbReference>
<evidence type="ECO:0000256" key="7">
    <source>
        <dbReference type="ARBA" id="ARBA00022723"/>
    </source>
</evidence>
<dbReference type="GO" id="GO:0016020">
    <property type="term" value="C:membrane"/>
    <property type="evidence" value="ECO:0007669"/>
    <property type="project" value="GOC"/>
</dbReference>
<reference evidence="14" key="1">
    <citation type="submission" date="2015-07" db="EMBL/GenBank/DDBJ databases">
        <title>Transcriptome Assembly of Anthurium amnicola.</title>
        <authorList>
            <person name="Suzuki J."/>
        </authorList>
    </citation>
    <scope>NUCLEOTIDE SEQUENCE</scope>
</reference>
<dbReference type="InterPro" id="IPR015870">
    <property type="entry name" value="UDP-acyl_N-AcGlcN_deAcase_N"/>
</dbReference>
<dbReference type="Gene3D" id="3.30.230.20">
    <property type="entry name" value="lpxc deacetylase, domain 1"/>
    <property type="match status" value="1"/>
</dbReference>
<accession>A0A1D1XLN1</accession>
<dbReference type="AlphaFoldDB" id="A0A1D1XLN1"/>
<evidence type="ECO:0000256" key="2">
    <source>
        <dbReference type="ARBA" id="ARBA00005002"/>
    </source>
</evidence>
<feature type="compositionally biased region" description="Polar residues" evidence="13">
    <location>
        <begin position="34"/>
        <end position="53"/>
    </location>
</feature>
<evidence type="ECO:0000256" key="12">
    <source>
        <dbReference type="ARBA" id="ARBA00024987"/>
    </source>
</evidence>
<dbReference type="Pfam" id="PF03331">
    <property type="entry name" value="LpxC"/>
    <property type="match status" value="1"/>
</dbReference>
<gene>
    <name evidence="14" type="primary">At1g24793_5</name>
    <name evidence="14" type="ORF">g.86636</name>
</gene>
<keyword evidence="7" id="KW-0479">Metal-binding</keyword>
<keyword evidence="6" id="KW-0441">Lipid A biosynthesis</keyword>
<keyword evidence="5" id="KW-0444">Lipid biosynthesis</keyword>
<evidence type="ECO:0000256" key="8">
    <source>
        <dbReference type="ARBA" id="ARBA00022801"/>
    </source>
</evidence>
<dbReference type="InterPro" id="IPR004463">
    <property type="entry name" value="UDP-acyl_GlcNac_deAcase"/>
</dbReference>
<dbReference type="SUPFAM" id="SSF54211">
    <property type="entry name" value="Ribosomal protein S5 domain 2-like"/>
    <property type="match status" value="2"/>
</dbReference>
<comment type="cofactor">
    <cofactor evidence="1">
        <name>Zn(2+)</name>
        <dbReference type="ChEBI" id="CHEBI:29105"/>
    </cofactor>
</comment>
<dbReference type="PANTHER" id="PTHR33694">
    <property type="entry name" value="UDP-3-O-ACYL-N-ACETYLGLUCOSAMINE DEACETYLASE 1, MITOCHONDRIAL-RELATED"/>
    <property type="match status" value="1"/>
</dbReference>
<dbReference type="InterPro" id="IPR011334">
    <property type="entry name" value="UDP-acyl_GlcNac_deAcase_C"/>
</dbReference>
<evidence type="ECO:0000256" key="13">
    <source>
        <dbReference type="SAM" id="MobiDB-lite"/>
    </source>
</evidence>
<evidence type="ECO:0000256" key="9">
    <source>
        <dbReference type="ARBA" id="ARBA00022833"/>
    </source>
</evidence>
<name>A0A1D1XLN1_9ARAE</name>
<protein>
    <recommendedName>
        <fullName evidence="4">UDP-3-O-acyl-N-acetylglucosamine deacetylase</fullName>
        <ecNumber evidence="4">3.5.1.108</ecNumber>
    </recommendedName>
</protein>
<dbReference type="GO" id="GO:0005739">
    <property type="term" value="C:mitochondrion"/>
    <property type="evidence" value="ECO:0007669"/>
    <property type="project" value="UniProtKB-ARBA"/>
</dbReference>
<dbReference type="EMBL" id="GDJX01024645">
    <property type="protein sequence ID" value="JAT43291.1"/>
    <property type="molecule type" value="Transcribed_RNA"/>
</dbReference>
<sequence length="351" mass="38535">RSRRTAPRRRRTRSHCRSGEMFPRRLQASVRKFGTTSSSPLSWQPTGKPQQTLASGVEKSGVGLHSGASTTVRLLPAMAGEGRYFSPGPGRPRIPATVDHVVESPLCTTLRRGAARVLTVEHLLSALEASGVDNARLEIDGGDEVPILDGSAREWVEAIEEAGLCAAKDHNGNEIAKLATLIHEPMYVWRDDSFVAAFPQRKTKITYGISFPQVPAIGCRWFSCFPMDDLVYAEEIGPSRTFCIYEEIESLRNAGLIRGGSIENAIVCSGTTGWQNPPLRFHDEPCRHKILDLIGDISLLSENGNQGLPIGHLIAYKAGHALHAKFARHLKDLMMKLEPEMQPSVLKQLSA</sequence>
<comment type="similarity">
    <text evidence="3">Belongs to the LpxC family.</text>
</comment>
<feature type="region of interest" description="Disordered" evidence="13">
    <location>
        <begin position="31"/>
        <end position="53"/>
    </location>
</feature>
<dbReference type="NCBIfam" id="TIGR00325">
    <property type="entry name" value="lpxC"/>
    <property type="match status" value="1"/>
</dbReference>
<dbReference type="GO" id="GO:0009245">
    <property type="term" value="P:lipid A biosynthetic process"/>
    <property type="evidence" value="ECO:0007669"/>
    <property type="project" value="UniProtKB-KW"/>
</dbReference>
<feature type="non-terminal residue" evidence="14">
    <location>
        <position position="1"/>
    </location>
</feature>
<comment type="catalytic activity">
    <reaction evidence="11">
        <text>a UDP-3-O-[(3R)-3-hydroxyacyl]-N-acetyl-alpha-D-glucosamine + H2O = a UDP-3-O-[(3R)-3-hydroxyacyl]-alpha-D-glucosamine + acetate</text>
        <dbReference type="Rhea" id="RHEA:67816"/>
        <dbReference type="ChEBI" id="CHEBI:15377"/>
        <dbReference type="ChEBI" id="CHEBI:30089"/>
        <dbReference type="ChEBI" id="CHEBI:137740"/>
        <dbReference type="ChEBI" id="CHEBI:173225"/>
        <dbReference type="EC" id="3.5.1.108"/>
    </reaction>
</comment>
<dbReference type="PANTHER" id="PTHR33694:SF1">
    <property type="entry name" value="UDP-3-O-ACYL-N-ACETYLGLUCOSAMINE DEACETYLASE 1, MITOCHONDRIAL-RELATED"/>
    <property type="match status" value="1"/>
</dbReference>
<evidence type="ECO:0000256" key="3">
    <source>
        <dbReference type="ARBA" id="ARBA00006170"/>
    </source>
</evidence>
<dbReference type="GO" id="GO:0103117">
    <property type="term" value="F:UDP-3-O-acyl-N-acetylglucosamine deacetylase activity"/>
    <property type="evidence" value="ECO:0007669"/>
    <property type="project" value="UniProtKB-EC"/>
</dbReference>
<evidence type="ECO:0000313" key="14">
    <source>
        <dbReference type="EMBL" id="JAT43291.1"/>
    </source>
</evidence>